<dbReference type="InterPro" id="IPR028889">
    <property type="entry name" value="USP"/>
</dbReference>
<evidence type="ECO:0000259" key="4">
    <source>
        <dbReference type="PROSITE" id="PS50235"/>
    </source>
</evidence>
<comment type="caution">
    <text evidence="5">The sequence shown here is derived from an EMBL/GenBank/DDBJ whole genome shotgun (WGS) entry which is preliminary data.</text>
</comment>
<dbReference type="PANTHER" id="PTHR21646:SF23">
    <property type="entry name" value="UBIQUITIN CARBOXYL-TERMINAL HYDROLASE USP2"/>
    <property type="match status" value="1"/>
</dbReference>
<evidence type="ECO:0000256" key="3">
    <source>
        <dbReference type="SAM" id="MobiDB-lite"/>
    </source>
</evidence>
<feature type="compositionally biased region" description="Basic and acidic residues" evidence="3">
    <location>
        <begin position="113"/>
        <end position="129"/>
    </location>
</feature>
<feature type="compositionally biased region" description="Low complexity" evidence="3">
    <location>
        <begin position="266"/>
        <end position="284"/>
    </location>
</feature>
<keyword evidence="6" id="KW-1185">Reference proteome</keyword>
<dbReference type="PANTHER" id="PTHR21646">
    <property type="entry name" value="UBIQUITIN CARBOXYL-TERMINAL HYDROLASE"/>
    <property type="match status" value="1"/>
</dbReference>
<evidence type="ECO:0000256" key="2">
    <source>
        <dbReference type="ARBA" id="ARBA00012759"/>
    </source>
</evidence>
<evidence type="ECO:0000313" key="5">
    <source>
        <dbReference type="EMBL" id="KAK9753922.1"/>
    </source>
</evidence>
<feature type="compositionally biased region" description="Basic and acidic residues" evidence="3">
    <location>
        <begin position="499"/>
        <end position="512"/>
    </location>
</feature>
<evidence type="ECO:0000256" key="1">
    <source>
        <dbReference type="ARBA" id="ARBA00000707"/>
    </source>
</evidence>
<feature type="compositionally biased region" description="Basic and acidic residues" evidence="3">
    <location>
        <begin position="571"/>
        <end position="581"/>
    </location>
</feature>
<feature type="compositionally biased region" description="Low complexity" evidence="3">
    <location>
        <begin position="245"/>
        <end position="257"/>
    </location>
</feature>
<comment type="catalytic activity">
    <reaction evidence="1">
        <text>Thiol-dependent hydrolysis of ester, thioester, amide, peptide and isopeptide bonds formed by the C-terminal Gly of ubiquitin (a 76-residue protein attached to proteins as an intracellular targeting signal).</text>
        <dbReference type="EC" id="3.4.19.12"/>
    </reaction>
</comment>
<name>A0AAW1N3N7_POPJA</name>
<feature type="region of interest" description="Disordered" evidence="3">
    <location>
        <begin position="85"/>
        <end position="167"/>
    </location>
</feature>
<feature type="compositionally biased region" description="Polar residues" evidence="3">
    <location>
        <begin position="308"/>
        <end position="319"/>
    </location>
</feature>
<evidence type="ECO:0000313" key="6">
    <source>
        <dbReference type="Proteomes" id="UP001458880"/>
    </source>
</evidence>
<dbReference type="AlphaFoldDB" id="A0AAW1N3N7"/>
<dbReference type="Proteomes" id="UP001458880">
    <property type="component" value="Unassembled WGS sequence"/>
</dbReference>
<feature type="compositionally biased region" description="Polar residues" evidence="3">
    <location>
        <begin position="526"/>
        <end position="545"/>
    </location>
</feature>
<dbReference type="InterPro" id="IPR018200">
    <property type="entry name" value="USP_CS"/>
</dbReference>
<dbReference type="GO" id="GO:0016579">
    <property type="term" value="P:protein deubiquitination"/>
    <property type="evidence" value="ECO:0007669"/>
    <property type="project" value="InterPro"/>
</dbReference>
<dbReference type="SUPFAM" id="SSF54001">
    <property type="entry name" value="Cysteine proteinases"/>
    <property type="match status" value="1"/>
</dbReference>
<dbReference type="PROSITE" id="PS00972">
    <property type="entry name" value="USP_1"/>
    <property type="match status" value="1"/>
</dbReference>
<dbReference type="PROSITE" id="PS50235">
    <property type="entry name" value="USP_3"/>
    <property type="match status" value="1"/>
</dbReference>
<feature type="compositionally biased region" description="Basic and acidic residues" evidence="3">
    <location>
        <begin position="331"/>
        <end position="367"/>
    </location>
</feature>
<dbReference type="Gene3D" id="3.90.70.10">
    <property type="entry name" value="Cysteine proteinases"/>
    <property type="match status" value="1"/>
</dbReference>
<dbReference type="GO" id="GO:0004843">
    <property type="term" value="F:cysteine-type deubiquitinase activity"/>
    <property type="evidence" value="ECO:0007669"/>
    <property type="project" value="UniProtKB-EC"/>
</dbReference>
<dbReference type="CDD" id="cd02674">
    <property type="entry name" value="Peptidase_C19R"/>
    <property type="match status" value="1"/>
</dbReference>
<dbReference type="Pfam" id="PF00443">
    <property type="entry name" value="UCH"/>
    <property type="match status" value="1"/>
</dbReference>
<feature type="region of interest" description="Disordered" evidence="3">
    <location>
        <begin position="236"/>
        <end position="371"/>
    </location>
</feature>
<dbReference type="EMBL" id="JASPKY010000009">
    <property type="protein sequence ID" value="KAK9753922.1"/>
    <property type="molecule type" value="Genomic_DNA"/>
</dbReference>
<reference evidence="5 6" key="1">
    <citation type="journal article" date="2024" name="BMC Genomics">
        <title>De novo assembly and annotation of Popillia japonica's genome with initial clues to its potential as an invasive pest.</title>
        <authorList>
            <person name="Cucini C."/>
            <person name="Boschi S."/>
            <person name="Funari R."/>
            <person name="Cardaioli E."/>
            <person name="Iannotti N."/>
            <person name="Marturano G."/>
            <person name="Paoli F."/>
            <person name="Bruttini M."/>
            <person name="Carapelli A."/>
            <person name="Frati F."/>
            <person name="Nardi F."/>
        </authorList>
    </citation>
    <scope>NUCLEOTIDE SEQUENCE [LARGE SCALE GENOMIC DNA]</scope>
    <source>
        <strain evidence="5">DMR45628</strain>
    </source>
</reference>
<organism evidence="5 6">
    <name type="scientific">Popillia japonica</name>
    <name type="common">Japanese beetle</name>
    <dbReference type="NCBI Taxonomy" id="7064"/>
    <lineage>
        <taxon>Eukaryota</taxon>
        <taxon>Metazoa</taxon>
        <taxon>Ecdysozoa</taxon>
        <taxon>Arthropoda</taxon>
        <taxon>Hexapoda</taxon>
        <taxon>Insecta</taxon>
        <taxon>Pterygota</taxon>
        <taxon>Neoptera</taxon>
        <taxon>Endopterygota</taxon>
        <taxon>Coleoptera</taxon>
        <taxon>Polyphaga</taxon>
        <taxon>Scarabaeiformia</taxon>
        <taxon>Scarabaeidae</taxon>
        <taxon>Rutelinae</taxon>
        <taxon>Popillia</taxon>
    </lineage>
</organism>
<dbReference type="InterPro" id="IPR050185">
    <property type="entry name" value="Ub_carboxyl-term_hydrolase"/>
</dbReference>
<gene>
    <name evidence="5" type="ORF">QE152_g1584</name>
</gene>
<feature type="compositionally biased region" description="Basic and acidic residues" evidence="3">
    <location>
        <begin position="150"/>
        <end position="167"/>
    </location>
</feature>
<feature type="region of interest" description="Disordered" evidence="3">
    <location>
        <begin position="446"/>
        <end position="485"/>
    </location>
</feature>
<feature type="domain" description="USP" evidence="4">
    <location>
        <begin position="594"/>
        <end position="860"/>
    </location>
</feature>
<sequence length="860" mass="95986">MPAISRKKRSAILFYFTPHGLEVQFFFISRRTDSKWTSVLESANKINKNSPVNQGNSHLNGITLDRSYYSSSTGSYPRYTYSERYTTSSYRDSDGRKTYTRSGSITEDGITTRFREESRETSTRRDSLSRDSGIGSIRENSILDTSAPSSKRERDSSLTRSGNDRERYTQLNVIESVADLRNKYSPSNDRERYTQLNVIESVADLRNKYSPSNYVPAVYRKKENIARSKSINDIGLPPIERSDRTTASNNATTATNSRSKKVKDYNNSLGLTELSNTTNTNNDNMYITEDDNGNRQPVSEIRKRFENNAPSKTTASSNWSKDRSNPISSDVGKDIKRPLKLSKLESDDSAKLGLESDKTNGEKHPGNDVENCGGKFEHYAVGNSGIDFTRTVTNSNGSCGGQATANDGDAAHLLNGLLDAAQLSKSTVTDRQDRIKDGVEIRRSNELNDTAENNSAAAATATSSSIGGVDKLNGGRSTGTSRVNNFSSYIPAKDYEKGDIDNRLEDNNDNRNDMSNLNKSRVIQDKSANNDLTSSPRINRTSLVQNASASLSPNNANTASTSNNIAGRSSINRDDGYEKSNRLSASPVRSQGLNGLKNIGNTCFMNSVIQCLSNTKPLLEYVRRDAYTVDINTSISSMKGALIKAFSQVIKEVWSEDSSDRVVNTVSLKSQIQRFAPRFMGYAQQDAQEFLRYLLEGLHEDVNRVTTKPAPIHTEIDEKLSDAEKAAESWQRYLRMDNSKIVDIFVGQLKSTLRCTHCGHCSVTFDPFWDLSLPIPQKVGQIRLQQCLDSFTREETLDGDEKPTCSKCKERRKCTKSFTIQKFPKILVIHLKRFSPTERFRGKLNVTVDFPLEGLDPTER</sequence>
<accession>A0AAW1N3N7</accession>
<dbReference type="EC" id="3.4.19.12" evidence="2"/>
<proteinExistence type="predicted"/>
<feature type="compositionally biased region" description="Low complexity" evidence="3">
    <location>
        <begin position="455"/>
        <end position="465"/>
    </location>
</feature>
<feature type="region of interest" description="Disordered" evidence="3">
    <location>
        <begin position="499"/>
        <end position="588"/>
    </location>
</feature>
<feature type="compositionally biased region" description="Low complexity" evidence="3">
    <location>
        <begin position="546"/>
        <end position="566"/>
    </location>
</feature>
<dbReference type="InterPro" id="IPR001394">
    <property type="entry name" value="Peptidase_C19_UCH"/>
</dbReference>
<protein>
    <recommendedName>
        <fullName evidence="2">ubiquitinyl hydrolase 1</fullName>
        <ecNumber evidence="2">3.4.19.12</ecNumber>
    </recommendedName>
</protein>
<feature type="compositionally biased region" description="Polar residues" evidence="3">
    <location>
        <begin position="138"/>
        <end position="149"/>
    </location>
</feature>
<keyword evidence="5" id="KW-0378">Hydrolase</keyword>
<dbReference type="InterPro" id="IPR038765">
    <property type="entry name" value="Papain-like_cys_pep_sf"/>
</dbReference>